<sequence>MHPALSEIQWLTKTLQRSKRIQPERSCEGGITAAGREAAKSVPGISYRAAAERGMVAQKHADREVKQMLGVRLDSLEALPPKGQRLDDEDGGGPMRRKAPTTKDVSSPPRPGPSNNNSSINTNNNNTNNNNNNNSTNNNNTNNNNKNNNNNNDAAPARPLPASAEPGFWEVEAETADIGTVSGQTQLGPKSTPSYCRLLMGAAPQLEEEVAEYLAQLMLEARGPEESEEARADVSETLLANGADASSLEGLWRYLKIKSEMS</sequence>
<dbReference type="EMBL" id="CAJNNV010004361">
    <property type="protein sequence ID" value="CAE8590592.1"/>
    <property type="molecule type" value="Genomic_DNA"/>
</dbReference>
<protein>
    <submittedName>
        <fullName evidence="2">Uncharacterized protein</fullName>
    </submittedName>
</protein>
<evidence type="ECO:0000256" key="1">
    <source>
        <dbReference type="SAM" id="MobiDB-lite"/>
    </source>
</evidence>
<reference evidence="2" key="1">
    <citation type="submission" date="2021-02" db="EMBL/GenBank/DDBJ databases">
        <authorList>
            <person name="Dougan E. K."/>
            <person name="Rhodes N."/>
            <person name="Thang M."/>
            <person name="Chan C."/>
        </authorList>
    </citation>
    <scope>NUCLEOTIDE SEQUENCE</scope>
</reference>
<name>A0A813DPK6_POLGL</name>
<dbReference type="AlphaFoldDB" id="A0A813DPK6"/>
<dbReference type="Proteomes" id="UP000626109">
    <property type="component" value="Unassembled WGS sequence"/>
</dbReference>
<comment type="caution">
    <text evidence="2">The sequence shown here is derived from an EMBL/GenBank/DDBJ whole genome shotgun (WGS) entry which is preliminary data.</text>
</comment>
<evidence type="ECO:0000313" key="3">
    <source>
        <dbReference type="EMBL" id="CAE8646747.1"/>
    </source>
</evidence>
<dbReference type="EMBL" id="CAJNNW010004771">
    <property type="protein sequence ID" value="CAE8646747.1"/>
    <property type="molecule type" value="Genomic_DNA"/>
</dbReference>
<evidence type="ECO:0000313" key="4">
    <source>
        <dbReference type="Proteomes" id="UP000654075"/>
    </source>
</evidence>
<dbReference type="PANTHER" id="PTHR16148">
    <property type="entry name" value="NF-KAPPA-B-REPRESSING FACTOR-RELATED"/>
    <property type="match status" value="1"/>
</dbReference>
<feature type="region of interest" description="Disordered" evidence="1">
    <location>
        <begin position="75"/>
        <end position="163"/>
    </location>
</feature>
<dbReference type="Proteomes" id="UP000654075">
    <property type="component" value="Unassembled WGS sequence"/>
</dbReference>
<organism evidence="2 4">
    <name type="scientific">Polarella glacialis</name>
    <name type="common">Dinoflagellate</name>
    <dbReference type="NCBI Taxonomy" id="89957"/>
    <lineage>
        <taxon>Eukaryota</taxon>
        <taxon>Sar</taxon>
        <taxon>Alveolata</taxon>
        <taxon>Dinophyceae</taxon>
        <taxon>Suessiales</taxon>
        <taxon>Suessiaceae</taxon>
        <taxon>Polarella</taxon>
    </lineage>
</organism>
<keyword evidence="4" id="KW-1185">Reference proteome</keyword>
<accession>A0A813DPK6</accession>
<gene>
    <name evidence="2" type="ORF">PGLA1383_LOCUS9310</name>
    <name evidence="3" type="ORF">PGLA2088_LOCUS5075</name>
</gene>
<proteinExistence type="predicted"/>
<dbReference type="PANTHER" id="PTHR16148:SF14">
    <property type="entry name" value="MYND-TYPE DOMAIN-CONTAINING PROTEIN"/>
    <property type="match status" value="1"/>
</dbReference>
<evidence type="ECO:0000313" key="2">
    <source>
        <dbReference type="EMBL" id="CAE8590592.1"/>
    </source>
</evidence>
<feature type="compositionally biased region" description="Low complexity" evidence="1">
    <location>
        <begin position="114"/>
        <end position="152"/>
    </location>
</feature>